<comment type="caution">
    <text evidence="1">The sequence shown here is derived from an EMBL/GenBank/DDBJ whole genome shotgun (WGS) entry which is preliminary data.</text>
</comment>
<name>A0ABW1NKM4_9ACTN</name>
<gene>
    <name evidence="1" type="ORF">ACFP1K_19835</name>
</gene>
<evidence type="ECO:0000313" key="2">
    <source>
        <dbReference type="Proteomes" id="UP001596137"/>
    </source>
</evidence>
<protein>
    <recommendedName>
        <fullName evidence="3">Nucleoside 2-deoxyribosyltransferase</fullName>
    </recommendedName>
</protein>
<dbReference type="EMBL" id="JBHSRF010000028">
    <property type="protein sequence ID" value="MFC6083433.1"/>
    <property type="molecule type" value="Genomic_DNA"/>
</dbReference>
<sequence>MTRSVFVCYALEGEHLAQLRTRLELITLGALDAGATTYAHIRDEQNWNTEGASVKRVLAAAFKRITLADAVLLDLTTSAGSKRVGLNIEAGYAKALGKPILALWHVSERPNMTADLADFERSYDDLTDLRLATCRLLSELGDASAGWDGRSTSVS</sequence>
<proteinExistence type="predicted"/>
<organism evidence="1 2">
    <name type="scientific">Sphaerisporangium aureirubrum</name>
    <dbReference type="NCBI Taxonomy" id="1544736"/>
    <lineage>
        <taxon>Bacteria</taxon>
        <taxon>Bacillati</taxon>
        <taxon>Actinomycetota</taxon>
        <taxon>Actinomycetes</taxon>
        <taxon>Streptosporangiales</taxon>
        <taxon>Streptosporangiaceae</taxon>
        <taxon>Sphaerisporangium</taxon>
    </lineage>
</organism>
<dbReference type="RefSeq" id="WP_380755377.1">
    <property type="nucleotide sequence ID" value="NZ_JBHSRF010000028.1"/>
</dbReference>
<reference evidence="2" key="1">
    <citation type="journal article" date="2019" name="Int. J. Syst. Evol. Microbiol.">
        <title>The Global Catalogue of Microorganisms (GCM) 10K type strain sequencing project: providing services to taxonomists for standard genome sequencing and annotation.</title>
        <authorList>
            <consortium name="The Broad Institute Genomics Platform"/>
            <consortium name="The Broad Institute Genome Sequencing Center for Infectious Disease"/>
            <person name="Wu L."/>
            <person name="Ma J."/>
        </authorList>
    </citation>
    <scope>NUCLEOTIDE SEQUENCE [LARGE SCALE GENOMIC DNA]</scope>
    <source>
        <strain evidence="2">JCM 30346</strain>
    </source>
</reference>
<evidence type="ECO:0000313" key="1">
    <source>
        <dbReference type="EMBL" id="MFC6083433.1"/>
    </source>
</evidence>
<dbReference type="Proteomes" id="UP001596137">
    <property type="component" value="Unassembled WGS sequence"/>
</dbReference>
<dbReference type="Gene3D" id="3.40.50.450">
    <property type="match status" value="1"/>
</dbReference>
<keyword evidence="2" id="KW-1185">Reference proteome</keyword>
<accession>A0ABW1NKM4</accession>
<evidence type="ECO:0008006" key="3">
    <source>
        <dbReference type="Google" id="ProtNLM"/>
    </source>
</evidence>